<organism evidence="1 2">
    <name type="scientific">Meganyctiphanes norvegica</name>
    <name type="common">Northern krill</name>
    <name type="synonym">Thysanopoda norvegica</name>
    <dbReference type="NCBI Taxonomy" id="48144"/>
    <lineage>
        <taxon>Eukaryota</taxon>
        <taxon>Metazoa</taxon>
        <taxon>Ecdysozoa</taxon>
        <taxon>Arthropoda</taxon>
        <taxon>Crustacea</taxon>
        <taxon>Multicrustacea</taxon>
        <taxon>Malacostraca</taxon>
        <taxon>Eumalacostraca</taxon>
        <taxon>Eucarida</taxon>
        <taxon>Euphausiacea</taxon>
        <taxon>Euphausiidae</taxon>
        <taxon>Meganyctiphanes</taxon>
    </lineage>
</organism>
<feature type="non-terminal residue" evidence="1">
    <location>
        <position position="1"/>
    </location>
</feature>
<dbReference type="Proteomes" id="UP001497623">
    <property type="component" value="Unassembled WGS sequence"/>
</dbReference>
<evidence type="ECO:0000313" key="1">
    <source>
        <dbReference type="EMBL" id="CAL4080094.1"/>
    </source>
</evidence>
<keyword evidence="2" id="KW-1185">Reference proteome</keyword>
<dbReference type="EMBL" id="CAXKWB010005837">
    <property type="protein sequence ID" value="CAL4080094.1"/>
    <property type="molecule type" value="Genomic_DNA"/>
</dbReference>
<reference evidence="1 2" key="1">
    <citation type="submission" date="2024-05" db="EMBL/GenBank/DDBJ databases">
        <authorList>
            <person name="Wallberg A."/>
        </authorList>
    </citation>
    <scope>NUCLEOTIDE SEQUENCE [LARGE SCALE GENOMIC DNA]</scope>
</reference>
<name>A0AAV2QCQ4_MEGNR</name>
<comment type="caution">
    <text evidence="1">The sequence shown here is derived from an EMBL/GenBank/DDBJ whole genome shotgun (WGS) entry which is preliminary data.</text>
</comment>
<gene>
    <name evidence="1" type="ORF">MNOR_LOCUS11187</name>
</gene>
<sequence length="272" mass="30904">YFSGNTSREFIIKGFLHIINGRYIGLDKPAYPHTLLWTLHPAIASFEPVEGIWGYIRFKETGHLVVSASFGICMSVSNLTDRHSQFAIDQIHHLIIHRSGWVWSIQNPPRINILPNNKTNHKKMEAYMLSPSNPSKQILVYGKAIVIGEWELVFAVDNPLVSETYESSYTVGKSRSKSTDTTFKHGWEFSGTAKAWFAEFSASLSLSTEIQQSSSETWNEEIVETRTYEVTKGNPVAVWQRTFIGTQLGNKASFYSNIFYHTNSSKIKPPIY</sequence>
<proteinExistence type="predicted"/>
<dbReference type="AlphaFoldDB" id="A0AAV2QCQ4"/>
<accession>A0AAV2QCQ4</accession>
<evidence type="ECO:0000313" key="2">
    <source>
        <dbReference type="Proteomes" id="UP001497623"/>
    </source>
</evidence>
<protein>
    <submittedName>
        <fullName evidence="1">Uncharacterized protein</fullName>
    </submittedName>
</protein>